<gene>
    <name evidence="2" type="ORF">QCA50_008289</name>
</gene>
<accession>A0AAW0GIF1</accession>
<comment type="caution">
    <text evidence="2">The sequence shown here is derived from an EMBL/GenBank/DDBJ whole genome shotgun (WGS) entry which is preliminary data.</text>
</comment>
<feature type="compositionally biased region" description="Polar residues" evidence="1">
    <location>
        <begin position="44"/>
        <end position="59"/>
    </location>
</feature>
<reference evidence="2 3" key="1">
    <citation type="submission" date="2022-09" db="EMBL/GenBank/DDBJ databases">
        <authorList>
            <person name="Palmer J.M."/>
        </authorList>
    </citation>
    <scope>NUCLEOTIDE SEQUENCE [LARGE SCALE GENOMIC DNA]</scope>
    <source>
        <strain evidence="2 3">DSM 7382</strain>
    </source>
</reference>
<dbReference type="Proteomes" id="UP001385951">
    <property type="component" value="Unassembled WGS sequence"/>
</dbReference>
<sequence>MRAETMRTASCPEDLEQPETMEPYEGSRGQDIEASNRNVDEFGPTTQHGVGAIVSQQTN</sequence>
<evidence type="ECO:0000256" key="1">
    <source>
        <dbReference type="SAM" id="MobiDB-lite"/>
    </source>
</evidence>
<name>A0AAW0GIF1_9APHY</name>
<protein>
    <submittedName>
        <fullName evidence="2">Uncharacterized protein</fullName>
    </submittedName>
</protein>
<dbReference type="EMBL" id="JASBNA010000010">
    <property type="protein sequence ID" value="KAK7688750.1"/>
    <property type="molecule type" value="Genomic_DNA"/>
</dbReference>
<feature type="region of interest" description="Disordered" evidence="1">
    <location>
        <begin position="1"/>
        <end position="59"/>
    </location>
</feature>
<evidence type="ECO:0000313" key="3">
    <source>
        <dbReference type="Proteomes" id="UP001385951"/>
    </source>
</evidence>
<proteinExistence type="predicted"/>
<keyword evidence="3" id="KW-1185">Reference proteome</keyword>
<evidence type="ECO:0000313" key="2">
    <source>
        <dbReference type="EMBL" id="KAK7688750.1"/>
    </source>
</evidence>
<dbReference type="AlphaFoldDB" id="A0AAW0GIF1"/>
<organism evidence="2 3">
    <name type="scientific">Cerrena zonata</name>
    <dbReference type="NCBI Taxonomy" id="2478898"/>
    <lineage>
        <taxon>Eukaryota</taxon>
        <taxon>Fungi</taxon>
        <taxon>Dikarya</taxon>
        <taxon>Basidiomycota</taxon>
        <taxon>Agaricomycotina</taxon>
        <taxon>Agaricomycetes</taxon>
        <taxon>Polyporales</taxon>
        <taxon>Cerrenaceae</taxon>
        <taxon>Cerrena</taxon>
    </lineage>
</organism>